<proteinExistence type="predicted"/>
<dbReference type="Proteomes" id="UP001314229">
    <property type="component" value="Unassembled WGS sequence"/>
</dbReference>
<evidence type="ECO:0000313" key="2">
    <source>
        <dbReference type="Proteomes" id="UP001314229"/>
    </source>
</evidence>
<gene>
    <name evidence="1" type="ORF">FSCOSCO3_A002562</name>
</gene>
<keyword evidence="2" id="KW-1185">Reference proteome</keyword>
<protein>
    <submittedName>
        <fullName evidence="1">Uncharacterized protein</fullName>
    </submittedName>
</protein>
<dbReference type="AlphaFoldDB" id="A0AAV1MXL6"/>
<sequence length="104" mass="10863">MSEAESSGARRFHWDNVPIPGGHTQACLYGPIHGPVDLAAALCLPTSVPFRAPSPFDVPPQRPGVCLCGLGEGEVVTKAVVPPWKASSFSGPIKTEGSALLWAD</sequence>
<evidence type="ECO:0000313" key="1">
    <source>
        <dbReference type="EMBL" id="CAK6951304.1"/>
    </source>
</evidence>
<dbReference type="EMBL" id="CAWUFR010000006">
    <property type="protein sequence ID" value="CAK6951304.1"/>
    <property type="molecule type" value="Genomic_DNA"/>
</dbReference>
<organism evidence="1 2">
    <name type="scientific">Scomber scombrus</name>
    <name type="common">Atlantic mackerel</name>
    <name type="synonym">Scomber vernalis</name>
    <dbReference type="NCBI Taxonomy" id="13677"/>
    <lineage>
        <taxon>Eukaryota</taxon>
        <taxon>Metazoa</taxon>
        <taxon>Chordata</taxon>
        <taxon>Craniata</taxon>
        <taxon>Vertebrata</taxon>
        <taxon>Euteleostomi</taxon>
        <taxon>Actinopterygii</taxon>
        <taxon>Neopterygii</taxon>
        <taxon>Teleostei</taxon>
        <taxon>Neoteleostei</taxon>
        <taxon>Acanthomorphata</taxon>
        <taxon>Pelagiaria</taxon>
        <taxon>Scombriformes</taxon>
        <taxon>Scombridae</taxon>
        <taxon>Scomber</taxon>
    </lineage>
</organism>
<name>A0AAV1MXL6_SCOSC</name>
<reference evidence="1 2" key="1">
    <citation type="submission" date="2024-01" db="EMBL/GenBank/DDBJ databases">
        <authorList>
            <person name="Alioto T."/>
            <person name="Alioto T."/>
            <person name="Gomez Garrido J."/>
        </authorList>
    </citation>
    <scope>NUCLEOTIDE SEQUENCE [LARGE SCALE GENOMIC DNA]</scope>
</reference>
<accession>A0AAV1MXL6</accession>
<comment type="caution">
    <text evidence="1">The sequence shown here is derived from an EMBL/GenBank/DDBJ whole genome shotgun (WGS) entry which is preliminary data.</text>
</comment>